<reference evidence="1 2" key="2">
    <citation type="submission" date="2018-11" db="EMBL/GenBank/DDBJ databases">
        <authorList>
            <consortium name="Pathogen Informatics"/>
        </authorList>
    </citation>
    <scope>NUCLEOTIDE SEQUENCE [LARGE SCALE GENOMIC DNA]</scope>
</reference>
<evidence type="ECO:0000313" key="1">
    <source>
        <dbReference type="EMBL" id="VDL72377.1"/>
    </source>
</evidence>
<evidence type="ECO:0000313" key="2">
    <source>
        <dbReference type="Proteomes" id="UP000271162"/>
    </source>
</evidence>
<organism evidence="3">
    <name type="scientific">Nippostrongylus brasiliensis</name>
    <name type="common">Rat hookworm</name>
    <dbReference type="NCBI Taxonomy" id="27835"/>
    <lineage>
        <taxon>Eukaryota</taxon>
        <taxon>Metazoa</taxon>
        <taxon>Ecdysozoa</taxon>
        <taxon>Nematoda</taxon>
        <taxon>Chromadorea</taxon>
        <taxon>Rhabditida</taxon>
        <taxon>Rhabditina</taxon>
        <taxon>Rhabditomorpha</taxon>
        <taxon>Strongyloidea</taxon>
        <taxon>Heligmosomidae</taxon>
        <taxon>Nippostrongylus</taxon>
    </lineage>
</organism>
<name>A0A0N4XZX9_NIPBR</name>
<keyword evidence="2" id="KW-1185">Reference proteome</keyword>
<evidence type="ECO:0000313" key="3">
    <source>
        <dbReference type="WBParaSite" id="NBR_0000878701-mRNA-1"/>
    </source>
</evidence>
<dbReference type="AlphaFoldDB" id="A0A0N4XZX9"/>
<reference evidence="3" key="1">
    <citation type="submission" date="2017-02" db="UniProtKB">
        <authorList>
            <consortium name="WormBaseParasite"/>
        </authorList>
    </citation>
    <scope>IDENTIFICATION</scope>
</reference>
<dbReference type="OMA" id="LHEIRMA"/>
<gene>
    <name evidence="1" type="ORF">NBR_LOCUS8788</name>
</gene>
<proteinExistence type="predicted"/>
<dbReference type="WBParaSite" id="NBR_0000878701-mRNA-1">
    <property type="protein sequence ID" value="NBR_0000878701-mRNA-1"/>
    <property type="gene ID" value="NBR_0000878701"/>
</dbReference>
<dbReference type="Proteomes" id="UP000271162">
    <property type="component" value="Unassembled WGS sequence"/>
</dbReference>
<dbReference type="EMBL" id="UYSL01020052">
    <property type="protein sequence ID" value="VDL72377.1"/>
    <property type="molecule type" value="Genomic_DNA"/>
</dbReference>
<accession>A0A0N4XZX9</accession>
<sequence length="170" mass="19539">MLFIHRAYFCDDQITEISSKKPVRIVKQMNAKYQGFLKREGYWGQIIITFEPVLSRGDGLLVESTIDVDNYEEAPLADDYHDEAGPSIPSFITSDNREVVNGNMYRELKGENVYLKQQLQASVLRVKQLEALLIERNTHVKKLVSENVQLSMKCRKLMNALTEEEAKEAL</sequence>
<protein>
    <submittedName>
        <fullName evidence="3">Kinesin motor domain-containing protein</fullName>
    </submittedName>
</protein>